<dbReference type="PRINTS" id="PR00260">
    <property type="entry name" value="CHEMTRNSDUCR"/>
</dbReference>
<name>A0A2R8AQM0_9RHOB</name>
<dbReference type="GO" id="GO:0004888">
    <property type="term" value="F:transmembrane signaling receptor activity"/>
    <property type="evidence" value="ECO:0007669"/>
    <property type="project" value="InterPro"/>
</dbReference>
<evidence type="ECO:0000313" key="5">
    <source>
        <dbReference type="EMBL" id="SPF78343.1"/>
    </source>
</evidence>
<proteinExistence type="inferred from homology"/>
<dbReference type="CDD" id="cd11386">
    <property type="entry name" value="MCP_signal"/>
    <property type="match status" value="1"/>
</dbReference>
<dbReference type="InterPro" id="IPR041395">
    <property type="entry name" value="McpB_HAMP_3rd"/>
</dbReference>
<dbReference type="Pfam" id="PF18575">
    <property type="entry name" value="HAMP_N3"/>
    <property type="match status" value="1"/>
</dbReference>
<dbReference type="RefSeq" id="WP_108884991.1">
    <property type="nucleotide sequence ID" value="NZ_OMOJ01000001.1"/>
</dbReference>
<dbReference type="GO" id="GO:0007165">
    <property type="term" value="P:signal transduction"/>
    <property type="evidence" value="ECO:0007669"/>
    <property type="project" value="UniProtKB-KW"/>
</dbReference>
<evidence type="ECO:0000259" key="4">
    <source>
        <dbReference type="PROSITE" id="PS50111"/>
    </source>
</evidence>
<evidence type="ECO:0000313" key="6">
    <source>
        <dbReference type="Proteomes" id="UP000244904"/>
    </source>
</evidence>
<dbReference type="PANTHER" id="PTHR43531">
    <property type="entry name" value="PROTEIN ICFG"/>
    <property type="match status" value="1"/>
</dbReference>
<dbReference type="AlphaFoldDB" id="A0A2R8AQM0"/>
<evidence type="ECO:0000256" key="1">
    <source>
        <dbReference type="ARBA" id="ARBA00022500"/>
    </source>
</evidence>
<dbReference type="GO" id="GO:0006935">
    <property type="term" value="P:chemotaxis"/>
    <property type="evidence" value="ECO:0007669"/>
    <property type="project" value="UniProtKB-KW"/>
</dbReference>
<dbReference type="SUPFAM" id="SSF58104">
    <property type="entry name" value="Methyl-accepting chemotaxis protein (MCP) signaling domain"/>
    <property type="match status" value="1"/>
</dbReference>
<feature type="domain" description="Methyl-accepting transducer" evidence="4">
    <location>
        <begin position="282"/>
        <end position="504"/>
    </location>
</feature>
<evidence type="ECO:0000256" key="2">
    <source>
        <dbReference type="ARBA" id="ARBA00029447"/>
    </source>
</evidence>
<dbReference type="Pfam" id="PF00015">
    <property type="entry name" value="MCPsignal"/>
    <property type="match status" value="1"/>
</dbReference>
<reference evidence="6" key="1">
    <citation type="submission" date="2018-03" db="EMBL/GenBank/DDBJ databases">
        <authorList>
            <person name="Rodrigo-Torres L."/>
            <person name="Arahal R. D."/>
            <person name="Lucena T."/>
        </authorList>
    </citation>
    <scope>NUCLEOTIDE SEQUENCE [LARGE SCALE GENOMIC DNA]</scope>
    <source>
        <strain evidence="6">CECT 8871</strain>
    </source>
</reference>
<comment type="similarity">
    <text evidence="2">Belongs to the methyl-accepting chemotaxis (MCP) protein family.</text>
</comment>
<dbReference type="OrthoDB" id="354287at2"/>
<dbReference type="GO" id="GO:0016020">
    <property type="term" value="C:membrane"/>
    <property type="evidence" value="ECO:0007669"/>
    <property type="project" value="InterPro"/>
</dbReference>
<organism evidence="5 6">
    <name type="scientific">Pseudoprimorskyibacter insulae</name>
    <dbReference type="NCBI Taxonomy" id="1695997"/>
    <lineage>
        <taxon>Bacteria</taxon>
        <taxon>Pseudomonadati</taxon>
        <taxon>Pseudomonadota</taxon>
        <taxon>Alphaproteobacteria</taxon>
        <taxon>Rhodobacterales</taxon>
        <taxon>Paracoccaceae</taxon>
        <taxon>Pseudoprimorskyibacter</taxon>
    </lineage>
</organism>
<dbReference type="Gene3D" id="3.30.450.20">
    <property type="entry name" value="PAS domain"/>
    <property type="match status" value="1"/>
</dbReference>
<sequence>MIEKGTIKPSSYTDAKVVMDHLTNPIMTTDMDLVIDYINPSAFKIFDELADDIRQELPRFDARKIVGLPMDAFHKSPDRQRGMMTGLQKPMRGKFTLGGHDLAFNATPRQDDKGAFCGVIVEWEDRTEINRARDQVQMLLSRIIAMGEAHEEGIISHMVEIEGMDEKYARVADLVNSMVQGHINTKKKIVACANAYAEGDFNYRLEPLSGERKFLNDAMDGVRDSFKGIFQEIGELSKSILDGRLDRNINPDEFPGEFKELMSGFKDAYSFLDQTVANLKSEVGSIAEIVRDVSEAADVLAANTSEQSAAIEEISSSAEETENMVRSNLAGASKARTRAANATDISTDGMVKAKEMMNCMSLIDESSNQISRIIKVIDGIAFQTNLLALNAAVEAARAGEHGRGFAVVAQEVRNLAARSADAARETSDLITQSTTRIGDGVQSAERTMTSLQKIEEEISQFDAITEEIEQASAEQSRGVGQINMALTEMSKTGVENSGQCDELAGRSSQARRSVEAMENAMARFQVSHVRQSEPDNATLADFQSLPPEMRRQLLSALGHGF</sequence>
<dbReference type="EMBL" id="OMOJ01000001">
    <property type="protein sequence ID" value="SPF78343.1"/>
    <property type="molecule type" value="Genomic_DNA"/>
</dbReference>
<accession>A0A2R8AQM0</accession>
<dbReference type="Gene3D" id="1.10.287.950">
    <property type="entry name" value="Methyl-accepting chemotaxis protein"/>
    <property type="match status" value="1"/>
</dbReference>
<keyword evidence="6" id="KW-1185">Reference proteome</keyword>
<dbReference type="Proteomes" id="UP000244904">
    <property type="component" value="Unassembled WGS sequence"/>
</dbReference>
<gene>
    <name evidence="5" type="primary">tar</name>
    <name evidence="5" type="ORF">PRI8871_00939</name>
</gene>
<dbReference type="InterPro" id="IPR051310">
    <property type="entry name" value="MCP_chemotaxis"/>
</dbReference>
<keyword evidence="3" id="KW-0807">Transducer</keyword>
<dbReference type="PANTHER" id="PTHR43531:SF11">
    <property type="entry name" value="METHYL-ACCEPTING CHEMOTAXIS PROTEIN 3"/>
    <property type="match status" value="1"/>
</dbReference>
<protein>
    <submittedName>
        <fullName evidence="5">Methyl-accepting chemotaxis protein II</fullName>
    </submittedName>
</protein>
<evidence type="ECO:0000256" key="3">
    <source>
        <dbReference type="PROSITE-ProRule" id="PRU00284"/>
    </source>
</evidence>
<dbReference type="PROSITE" id="PS50111">
    <property type="entry name" value="CHEMOTAXIS_TRANSDUC_2"/>
    <property type="match status" value="1"/>
</dbReference>
<dbReference type="InterPro" id="IPR004089">
    <property type="entry name" value="MCPsignal_dom"/>
</dbReference>
<dbReference type="SMART" id="SM00283">
    <property type="entry name" value="MA"/>
    <property type="match status" value="1"/>
</dbReference>
<keyword evidence="1" id="KW-0145">Chemotaxis</keyword>
<dbReference type="InterPro" id="IPR004090">
    <property type="entry name" value="Chemotax_Me-accpt_rcpt"/>
</dbReference>